<comment type="caution">
    <text evidence="1">The sequence shown here is derived from an EMBL/GenBank/DDBJ whole genome shotgun (WGS) entry which is preliminary data.</text>
</comment>
<accession>U2H7Q6</accession>
<evidence type="ECO:0000313" key="1">
    <source>
        <dbReference type="EMBL" id="ERJ57741.1"/>
    </source>
</evidence>
<dbReference type="eggNOG" id="ENOG5032JM0">
    <property type="taxonomic scope" value="Bacteria"/>
</dbReference>
<dbReference type="RefSeq" id="WP_021071837.1">
    <property type="nucleotide sequence ID" value="NZ_ATDL01000021.1"/>
</dbReference>
<gene>
    <name evidence="1" type="ORF">M472_03075</name>
</gene>
<dbReference type="InterPro" id="IPR032299">
    <property type="entry name" value="DUF4843"/>
</dbReference>
<reference evidence="1 2" key="1">
    <citation type="journal article" date="2013" name="Genome Announc.">
        <title>The Draft Genome Sequence of Sphingomonas paucimobilis Strain HER1398 (Proteobacteria), Host to the Giant PAU Phage, Indicates That It Is a Member of the Genus Sphingobacterium (Bacteroidetes).</title>
        <authorList>
            <person name="White R.A.III."/>
            <person name="Suttle C.A."/>
        </authorList>
    </citation>
    <scope>NUCLEOTIDE SEQUENCE [LARGE SCALE GENOMIC DNA]</scope>
    <source>
        <strain evidence="1 2">HER1398</strain>
    </source>
</reference>
<dbReference type="PROSITE" id="PS51257">
    <property type="entry name" value="PROKAR_LIPOPROTEIN"/>
    <property type="match status" value="1"/>
</dbReference>
<organism evidence="1 2">
    <name type="scientific">Sphingobacterium paucimobilis HER1398</name>
    <dbReference type="NCBI Taxonomy" id="1346330"/>
    <lineage>
        <taxon>Bacteria</taxon>
        <taxon>Pseudomonadati</taxon>
        <taxon>Bacteroidota</taxon>
        <taxon>Sphingobacteriia</taxon>
        <taxon>Sphingobacteriales</taxon>
        <taxon>Sphingobacteriaceae</taxon>
        <taxon>Sphingobacterium</taxon>
    </lineage>
</organism>
<dbReference type="AlphaFoldDB" id="U2H7Q6"/>
<dbReference type="PATRIC" id="fig|1346330.5.peg.3710"/>
<evidence type="ECO:0000313" key="2">
    <source>
        <dbReference type="Proteomes" id="UP000016584"/>
    </source>
</evidence>
<protein>
    <recommendedName>
        <fullName evidence="3">DUF4843 domain-containing protein</fullName>
    </recommendedName>
</protein>
<evidence type="ECO:0008006" key="3">
    <source>
        <dbReference type="Google" id="ProtNLM"/>
    </source>
</evidence>
<dbReference type="Proteomes" id="UP000016584">
    <property type="component" value="Unassembled WGS sequence"/>
</dbReference>
<name>U2H7Q6_9SPHI</name>
<proteinExistence type="predicted"/>
<dbReference type="STRING" id="1346330.M472_03075"/>
<keyword evidence="2" id="KW-1185">Reference proteome</keyword>
<sequence length="259" mass="30450">MRRVIDKYQIVVVLLALVATACQKEDYKFYKGEDYLQFGPELKWAGDPRFRLMDTLKRMTFYYDEPAIVRDTVYFDLYTVGQVADHDRVYKLTQETVPGQKNAVADVHYIGFQNATMAPVYVMKAGQHHVRVPIVLLRDKTLKEQEVVLKFKIVDNENFKEGSVSNSWRKLVFSDKLSRPEAWDTAMEDYYLGKYSVRKHEFMIEVTGKLWNQAFFEEVMPLSSVLDYWMIILRRALADYNQDHGEPLRDPETNELISF</sequence>
<dbReference type="Pfam" id="PF16132">
    <property type="entry name" value="DUF4843"/>
    <property type="match status" value="1"/>
</dbReference>
<dbReference type="EMBL" id="ATDL01000021">
    <property type="protein sequence ID" value="ERJ57741.1"/>
    <property type="molecule type" value="Genomic_DNA"/>
</dbReference>
<dbReference type="OrthoDB" id="1092914at2"/>